<dbReference type="PANTHER" id="PTHR40057:SF1">
    <property type="entry name" value="SLR1162 PROTEIN"/>
    <property type="match status" value="1"/>
</dbReference>
<keyword evidence="2" id="KW-0472">Membrane</keyword>
<dbReference type="PANTHER" id="PTHR40057">
    <property type="entry name" value="SLR1162 PROTEIN"/>
    <property type="match status" value="1"/>
</dbReference>
<evidence type="ECO:0000256" key="2">
    <source>
        <dbReference type="SAM" id="Phobius"/>
    </source>
</evidence>
<feature type="region of interest" description="Disordered" evidence="1">
    <location>
        <begin position="1"/>
        <end position="26"/>
    </location>
</feature>
<feature type="domain" description="ABM" evidence="3">
    <location>
        <begin position="25"/>
        <end position="98"/>
    </location>
</feature>
<keyword evidence="2" id="KW-1133">Transmembrane helix</keyword>
<comment type="caution">
    <text evidence="4">The sequence shown here is derived from an EMBL/GenBank/DDBJ whole genome shotgun (WGS) entry which is preliminary data.</text>
</comment>
<evidence type="ECO:0000259" key="3">
    <source>
        <dbReference type="Pfam" id="PF03992"/>
    </source>
</evidence>
<dbReference type="Pfam" id="PF03992">
    <property type="entry name" value="ABM"/>
    <property type="match status" value="1"/>
</dbReference>
<evidence type="ECO:0000256" key="1">
    <source>
        <dbReference type="SAM" id="MobiDB-lite"/>
    </source>
</evidence>
<protein>
    <recommendedName>
        <fullName evidence="3">ABM domain-containing protein</fullName>
    </recommendedName>
</protein>
<dbReference type="RefSeq" id="WP_245889163.1">
    <property type="nucleotide sequence ID" value="NZ_PVTI01000002.1"/>
</dbReference>
<dbReference type="InterPro" id="IPR007138">
    <property type="entry name" value="ABM_dom"/>
</dbReference>
<sequence>MSDQPSAPLPDSAPDRTPRGTSGGPVTVAITRKVRPEDELLMRAWAEAGASMASHFPGFLGSGWVRPSTASSEWHMLYRFDSRSSLDAWQESTERNRWLAAATNLVEDTRVEHRTGIEGWFDEPEERSVDELGALTAPPAPPRWKQASIIWLAFFPTSLALTYLMAPFTGDWPAWARVLLSTLVATPLMTYLILPRVTKLFHPWLTRASGG</sequence>
<dbReference type="AlphaFoldDB" id="A0A2T0UZJ7"/>
<organism evidence="4 5">
    <name type="scientific">Knoellia remsis</name>
    <dbReference type="NCBI Taxonomy" id="407159"/>
    <lineage>
        <taxon>Bacteria</taxon>
        <taxon>Bacillati</taxon>
        <taxon>Actinomycetota</taxon>
        <taxon>Actinomycetes</taxon>
        <taxon>Micrococcales</taxon>
        <taxon>Intrasporangiaceae</taxon>
        <taxon>Knoellia</taxon>
    </lineage>
</organism>
<dbReference type="Proteomes" id="UP000237822">
    <property type="component" value="Unassembled WGS sequence"/>
</dbReference>
<accession>A0A2T0UZJ7</accession>
<keyword evidence="5" id="KW-1185">Reference proteome</keyword>
<gene>
    <name evidence="4" type="ORF">BCF74_102164</name>
</gene>
<dbReference type="InterPro" id="IPR011008">
    <property type="entry name" value="Dimeric_a/b-barrel"/>
</dbReference>
<dbReference type="EMBL" id="PVTI01000002">
    <property type="protein sequence ID" value="PRY63331.1"/>
    <property type="molecule type" value="Genomic_DNA"/>
</dbReference>
<feature type="transmembrane region" description="Helical" evidence="2">
    <location>
        <begin position="149"/>
        <end position="168"/>
    </location>
</feature>
<dbReference type="SUPFAM" id="SSF54909">
    <property type="entry name" value="Dimeric alpha+beta barrel"/>
    <property type="match status" value="1"/>
</dbReference>
<feature type="transmembrane region" description="Helical" evidence="2">
    <location>
        <begin position="174"/>
        <end position="194"/>
    </location>
</feature>
<name>A0A2T0UZJ7_9MICO</name>
<dbReference type="Gene3D" id="3.30.70.100">
    <property type="match status" value="1"/>
</dbReference>
<evidence type="ECO:0000313" key="5">
    <source>
        <dbReference type="Proteomes" id="UP000237822"/>
    </source>
</evidence>
<evidence type="ECO:0000313" key="4">
    <source>
        <dbReference type="EMBL" id="PRY63331.1"/>
    </source>
</evidence>
<reference evidence="4 5" key="1">
    <citation type="submission" date="2018-03" db="EMBL/GenBank/DDBJ databases">
        <title>Genomic Encyclopedia of Archaeal and Bacterial Type Strains, Phase II (KMG-II): from individual species to whole genera.</title>
        <authorList>
            <person name="Goeker M."/>
        </authorList>
    </citation>
    <scope>NUCLEOTIDE SEQUENCE [LARGE SCALE GENOMIC DNA]</scope>
    <source>
        <strain evidence="4 5">ATCC BAA-1496</strain>
    </source>
</reference>
<dbReference type="InterPro" id="IPR038762">
    <property type="entry name" value="ABM_predict"/>
</dbReference>
<proteinExistence type="predicted"/>
<keyword evidence="2" id="KW-0812">Transmembrane</keyword>